<dbReference type="Proteomes" id="UP001306508">
    <property type="component" value="Unassembled WGS sequence"/>
</dbReference>
<name>A0AAN7WK12_9SACH</name>
<dbReference type="AlphaFoldDB" id="A0AAN7WK12"/>
<dbReference type="PANTHER" id="PTHR36419:SF1">
    <property type="entry name" value="RHO1 GEF LOCALIZING PROTEIN 1"/>
    <property type="match status" value="1"/>
</dbReference>
<evidence type="ECO:0000256" key="1">
    <source>
        <dbReference type="SAM" id="MobiDB-lite"/>
    </source>
</evidence>
<sequence length="555" mass="64113">MSGYPVISLKPSYNSVVRGCPGIPETLPRIECQLQLRSNNGQPFTIDKLEIMLLTVESLHHNNHLNLTNFVSLHNDTNNSTASNNNNINGSNHNNSSSGNNDNINNMYLDSISPLTTFESQSINFRNSSLKKRKDKLECITIHYKKSFTFKNDGKDKKIIGIDIPLTIALPDDIKETNYNDKFGNCYTLFDCKAFFNGNDLKDFKHLINIERYSLLPSKLLFPSLERTVDMLDNRFKVKYKIENPCLSNDDLLKLRITFKPNVKYISEQSQKKSILFNKKIKLKHITFQLKELLEINDNIYNNSSNNNNKKMPNPISFLSSINKTENVLQVLTREVNQVISMNEICLSCDLRIFTKNRFFKSFESTFQEPEFLYKLPKYVDKRYGDNGQYNNDYSKMNSNINTIFLQNKNNNIPFQYHTSITTLGNFFNITHRLTMRFKISGGRGFEINQNLTVTPWSRSKLKYIEQLIQQEKETAYFAQKFYGKFGSIIKKKIDNNNNNSGNGGNSNGCTSSTYILEYPCLPSVVYYYDAQTLNKFNIIYDNSCVPPKRIPVIQ</sequence>
<dbReference type="InterPro" id="IPR053060">
    <property type="entry name" value="Cytokinesis_Signaling_Reg"/>
</dbReference>
<accession>A0AAN7WK12</accession>
<evidence type="ECO:0000313" key="3">
    <source>
        <dbReference type="Proteomes" id="UP001306508"/>
    </source>
</evidence>
<evidence type="ECO:0000313" key="2">
    <source>
        <dbReference type="EMBL" id="KAK5779739.1"/>
    </source>
</evidence>
<dbReference type="GO" id="GO:0000917">
    <property type="term" value="P:division septum assembly"/>
    <property type="evidence" value="ECO:0007669"/>
    <property type="project" value="TreeGrafter"/>
</dbReference>
<proteinExistence type="predicted"/>
<reference evidence="3" key="1">
    <citation type="submission" date="2023-07" db="EMBL/GenBank/DDBJ databases">
        <title>A draft genome of Kazachstania heterogenica Y-27499.</title>
        <authorList>
            <person name="Donic C."/>
            <person name="Kralova J.S."/>
            <person name="Fidel L."/>
            <person name="Ben-Dor S."/>
            <person name="Jung S."/>
        </authorList>
    </citation>
    <scope>NUCLEOTIDE SEQUENCE [LARGE SCALE GENOMIC DNA]</scope>
    <source>
        <strain evidence="3">Y27499</strain>
    </source>
</reference>
<organism evidence="2 3">
    <name type="scientific">Arxiozyma heterogenica</name>
    <dbReference type="NCBI Taxonomy" id="278026"/>
    <lineage>
        <taxon>Eukaryota</taxon>
        <taxon>Fungi</taxon>
        <taxon>Dikarya</taxon>
        <taxon>Ascomycota</taxon>
        <taxon>Saccharomycotina</taxon>
        <taxon>Saccharomycetes</taxon>
        <taxon>Saccharomycetales</taxon>
        <taxon>Saccharomycetaceae</taxon>
        <taxon>Arxiozyma</taxon>
    </lineage>
</organism>
<dbReference type="EMBL" id="JAWIZZ010000046">
    <property type="protein sequence ID" value="KAK5779739.1"/>
    <property type="molecule type" value="Genomic_DNA"/>
</dbReference>
<dbReference type="PANTHER" id="PTHR36419">
    <property type="entry name" value="ARRESTIN FAMILY PROTEIN 1"/>
    <property type="match status" value="1"/>
</dbReference>
<protein>
    <submittedName>
        <fullName evidence="2">Uncharacterized protein</fullName>
    </submittedName>
</protein>
<keyword evidence="3" id="KW-1185">Reference proteome</keyword>
<feature type="region of interest" description="Disordered" evidence="1">
    <location>
        <begin position="81"/>
        <end position="102"/>
    </location>
</feature>
<comment type="caution">
    <text evidence="2">The sequence shown here is derived from an EMBL/GenBank/DDBJ whole genome shotgun (WGS) entry which is preliminary data.</text>
</comment>
<dbReference type="GO" id="GO:0000935">
    <property type="term" value="C:division septum"/>
    <property type="evidence" value="ECO:0007669"/>
    <property type="project" value="TreeGrafter"/>
</dbReference>
<gene>
    <name evidence="2" type="ORF">RI543_002861</name>
</gene>